<dbReference type="Proteomes" id="UP000285190">
    <property type="component" value="Unassembled WGS sequence"/>
</dbReference>
<organism evidence="1 2">
    <name type="scientific">Noviherbaspirillum cavernae</name>
    <dbReference type="NCBI Taxonomy" id="2320862"/>
    <lineage>
        <taxon>Bacteria</taxon>
        <taxon>Pseudomonadati</taxon>
        <taxon>Pseudomonadota</taxon>
        <taxon>Betaproteobacteria</taxon>
        <taxon>Burkholderiales</taxon>
        <taxon>Oxalobacteraceae</taxon>
        <taxon>Noviherbaspirillum</taxon>
    </lineage>
</organism>
<accession>A0A418WWP5</accession>
<evidence type="ECO:0000313" key="2">
    <source>
        <dbReference type="Proteomes" id="UP000285190"/>
    </source>
</evidence>
<dbReference type="AlphaFoldDB" id="A0A418WWP5"/>
<dbReference type="RefSeq" id="WP_119735706.1">
    <property type="nucleotide sequence ID" value="NZ_QYUN01000002.1"/>
</dbReference>
<dbReference type="EMBL" id="QYUN01000002">
    <property type="protein sequence ID" value="RJG04666.1"/>
    <property type="molecule type" value="Genomic_DNA"/>
</dbReference>
<reference evidence="1 2" key="1">
    <citation type="submission" date="2018-09" db="EMBL/GenBank/DDBJ databases">
        <authorList>
            <person name="Zhu H."/>
        </authorList>
    </citation>
    <scope>NUCLEOTIDE SEQUENCE [LARGE SCALE GENOMIC DNA]</scope>
    <source>
        <strain evidence="1 2">K2R10-39</strain>
    </source>
</reference>
<evidence type="ECO:0008006" key="3">
    <source>
        <dbReference type="Google" id="ProtNLM"/>
    </source>
</evidence>
<proteinExistence type="predicted"/>
<name>A0A418WWP5_9BURK</name>
<evidence type="ECO:0000313" key="1">
    <source>
        <dbReference type="EMBL" id="RJG04666.1"/>
    </source>
</evidence>
<gene>
    <name evidence="1" type="ORF">D3870_00295</name>
</gene>
<protein>
    <recommendedName>
        <fullName evidence="3">Polysaccharide deacetylase</fullName>
    </recommendedName>
</protein>
<comment type="caution">
    <text evidence="1">The sequence shown here is derived from an EMBL/GenBank/DDBJ whole genome shotgun (WGS) entry which is preliminary data.</text>
</comment>
<keyword evidence="2" id="KW-1185">Reference proteome</keyword>
<sequence>MRDFTLAAYMRVIRALQDKGLPIFGIQRWLTANPSNGALIRHDVDRRPLNALRMAEAEARAGIQTTYYFRVVGSAFDTKIMREVSQLGHEVGYHYEDLALVRGNMQAALASFKKHLAMLREIVPIQTAAMHGSPLSRHNNLEIWGSAAIEEYQLIGEAFLSVNYQNVYYFTDTGRSWGATSTNLRDRPVGILTPEFAIHDSRELCAFIMGNPIEKLAISAHPERWDSSLAGWAGQALKDGAVNAVKRVIANARR</sequence>
<dbReference type="OrthoDB" id="9788208at2"/>